<evidence type="ECO:0000259" key="4">
    <source>
        <dbReference type="Pfam" id="PF13193"/>
    </source>
</evidence>
<dbReference type="Gene3D" id="3.40.50.980">
    <property type="match status" value="2"/>
</dbReference>
<keyword evidence="6" id="KW-1185">Reference proteome</keyword>
<accession>A0A7W7R8B2</accession>
<dbReference type="NCBIfam" id="TIGR01733">
    <property type="entry name" value="AA-adenyl-dom"/>
    <property type="match status" value="1"/>
</dbReference>
<dbReference type="Gene3D" id="3.30.300.30">
    <property type="match status" value="1"/>
</dbReference>
<dbReference type="EMBL" id="JACHJV010000001">
    <property type="protein sequence ID" value="MBB4927258.1"/>
    <property type="molecule type" value="Genomic_DNA"/>
</dbReference>
<reference evidence="5 6" key="1">
    <citation type="submission" date="2020-08" db="EMBL/GenBank/DDBJ databases">
        <title>Sequencing the genomes of 1000 actinobacteria strains.</title>
        <authorList>
            <person name="Klenk H.-P."/>
        </authorList>
    </citation>
    <scope>NUCLEOTIDE SEQUENCE [LARGE SCALE GENOMIC DNA]</scope>
    <source>
        <strain evidence="5 6">DSM 41654</strain>
    </source>
</reference>
<dbReference type="InterPro" id="IPR010071">
    <property type="entry name" value="AA_adenyl_dom"/>
</dbReference>
<sequence length="517" mass="54243">MTATRTFVDEIGAHAARAPHAPALVAPGAVVSYGELFERVERLARLLIAYGVGPEQVCAIALEHGVDAIVAMAAVSRAGGAFLTLDVGLPQQRLAAMVASGRARFLVTTDPLVERLALRVPGPTVLIDQPVAPVAEPTGTVAQPPGIAANSLAYVSHTSGSTGTPNAVLIEHRGLASYLRFVVRDYGLGPQTVALQLAPLGYDASIRDSFAPLAAGGRLVLVDRAALLRVNEFAATVAEFGVNTILSATPSFLTFLAQHEALADRLGGLRVVVCSGESLRPFLASGGRRMLTGRLVNQYGPTECTMTSTRFEVPGEPETAVDPVGTPIDGVRVHLLDGELTPVPVGTVGEVYIGGVGVARGYCADPARTAERFLADPFGPPGARLYRTGDLARQRPDGTLEYLGRGDRQLKIRGYRVDPAEIEGALLTHPAVTAAVVTADADSQGRTYLIAHLTGRLAEVTDAALRVHLSATLPPYMMPRRFTRLDRIPTTSTGKADRGALGALGARGQAQAAVRTS</sequence>
<comment type="caution">
    <text evidence="5">The sequence shown here is derived from an EMBL/GenBank/DDBJ whole genome shotgun (WGS) entry which is preliminary data.</text>
</comment>
<protein>
    <submittedName>
        <fullName evidence="5">Amino acid adenylation domain-containing protein</fullName>
    </submittedName>
</protein>
<evidence type="ECO:0000313" key="6">
    <source>
        <dbReference type="Proteomes" id="UP000540506"/>
    </source>
</evidence>
<organism evidence="5 6">
    <name type="scientific">Kitasatospora kifunensis</name>
    <name type="common">Streptomyces kifunensis</name>
    <dbReference type="NCBI Taxonomy" id="58351"/>
    <lineage>
        <taxon>Bacteria</taxon>
        <taxon>Bacillati</taxon>
        <taxon>Actinomycetota</taxon>
        <taxon>Actinomycetes</taxon>
        <taxon>Kitasatosporales</taxon>
        <taxon>Streptomycetaceae</taxon>
        <taxon>Kitasatospora</taxon>
    </lineage>
</organism>
<gene>
    <name evidence="5" type="ORF">FHR34_006251</name>
</gene>
<evidence type="ECO:0000259" key="3">
    <source>
        <dbReference type="Pfam" id="PF00501"/>
    </source>
</evidence>
<dbReference type="GO" id="GO:0031177">
    <property type="term" value="F:phosphopantetheine binding"/>
    <property type="evidence" value="ECO:0007669"/>
    <property type="project" value="TreeGrafter"/>
</dbReference>
<dbReference type="Pfam" id="PF00501">
    <property type="entry name" value="AMP-binding"/>
    <property type="match status" value="1"/>
</dbReference>
<feature type="domain" description="AMP-dependent synthetase/ligase" evidence="3">
    <location>
        <begin position="14"/>
        <end position="362"/>
    </location>
</feature>
<keyword evidence="1" id="KW-0596">Phosphopantetheine</keyword>
<dbReference type="PANTHER" id="PTHR45527:SF1">
    <property type="entry name" value="FATTY ACID SYNTHASE"/>
    <property type="match status" value="1"/>
</dbReference>
<dbReference type="InterPro" id="IPR045851">
    <property type="entry name" value="AMP-bd_C_sf"/>
</dbReference>
<dbReference type="Proteomes" id="UP000540506">
    <property type="component" value="Unassembled WGS sequence"/>
</dbReference>
<dbReference type="RefSeq" id="WP_184941356.1">
    <property type="nucleotide sequence ID" value="NZ_JACHJV010000001.1"/>
</dbReference>
<proteinExistence type="predicted"/>
<dbReference type="GO" id="GO:0005737">
    <property type="term" value="C:cytoplasm"/>
    <property type="evidence" value="ECO:0007669"/>
    <property type="project" value="TreeGrafter"/>
</dbReference>
<evidence type="ECO:0000313" key="5">
    <source>
        <dbReference type="EMBL" id="MBB4927258.1"/>
    </source>
</evidence>
<dbReference type="PANTHER" id="PTHR45527">
    <property type="entry name" value="NONRIBOSOMAL PEPTIDE SYNTHETASE"/>
    <property type="match status" value="1"/>
</dbReference>
<evidence type="ECO:0000256" key="2">
    <source>
        <dbReference type="ARBA" id="ARBA00022553"/>
    </source>
</evidence>
<feature type="domain" description="AMP-binding enzyme C-terminal" evidence="4">
    <location>
        <begin position="421"/>
        <end position="495"/>
    </location>
</feature>
<dbReference type="CDD" id="cd05930">
    <property type="entry name" value="A_NRPS"/>
    <property type="match status" value="1"/>
</dbReference>
<dbReference type="GO" id="GO:0043041">
    <property type="term" value="P:amino acid activation for nonribosomal peptide biosynthetic process"/>
    <property type="evidence" value="ECO:0007669"/>
    <property type="project" value="TreeGrafter"/>
</dbReference>
<dbReference type="Gene3D" id="2.30.38.10">
    <property type="entry name" value="Luciferase, Domain 3"/>
    <property type="match status" value="1"/>
</dbReference>
<dbReference type="Pfam" id="PF13193">
    <property type="entry name" value="AMP-binding_C"/>
    <property type="match status" value="1"/>
</dbReference>
<dbReference type="SUPFAM" id="SSF56801">
    <property type="entry name" value="Acetyl-CoA synthetase-like"/>
    <property type="match status" value="1"/>
</dbReference>
<dbReference type="InterPro" id="IPR025110">
    <property type="entry name" value="AMP-bd_C"/>
</dbReference>
<name>A0A7W7R8B2_KITKI</name>
<dbReference type="GO" id="GO:0044550">
    <property type="term" value="P:secondary metabolite biosynthetic process"/>
    <property type="evidence" value="ECO:0007669"/>
    <property type="project" value="TreeGrafter"/>
</dbReference>
<dbReference type="AlphaFoldDB" id="A0A7W7R8B2"/>
<dbReference type="InterPro" id="IPR000873">
    <property type="entry name" value="AMP-dep_synth/lig_dom"/>
</dbReference>
<evidence type="ECO:0000256" key="1">
    <source>
        <dbReference type="ARBA" id="ARBA00022450"/>
    </source>
</evidence>
<keyword evidence="2" id="KW-0597">Phosphoprotein</keyword>
<dbReference type="FunFam" id="2.30.38.10:FF:000001">
    <property type="entry name" value="Non-ribosomal peptide synthetase PvdI"/>
    <property type="match status" value="1"/>
</dbReference>